<proteinExistence type="predicted"/>
<organism evidence="2 3">
    <name type="scientific">Pichia californica</name>
    <dbReference type="NCBI Taxonomy" id="460514"/>
    <lineage>
        <taxon>Eukaryota</taxon>
        <taxon>Fungi</taxon>
        <taxon>Dikarya</taxon>
        <taxon>Ascomycota</taxon>
        <taxon>Saccharomycotina</taxon>
        <taxon>Pichiomycetes</taxon>
        <taxon>Pichiales</taxon>
        <taxon>Pichiaceae</taxon>
        <taxon>Pichia</taxon>
    </lineage>
</organism>
<protein>
    <submittedName>
        <fullName evidence="2">Uncharacterized protein</fullName>
    </submittedName>
</protein>
<evidence type="ECO:0000313" key="2">
    <source>
        <dbReference type="EMBL" id="KAG0686676.1"/>
    </source>
</evidence>
<name>A0A9P6WGG6_9ASCO</name>
<dbReference type="Proteomes" id="UP000697127">
    <property type="component" value="Unassembled WGS sequence"/>
</dbReference>
<feature type="region of interest" description="Disordered" evidence="1">
    <location>
        <begin position="207"/>
        <end position="236"/>
    </location>
</feature>
<keyword evidence="3" id="KW-1185">Reference proteome</keyword>
<dbReference type="AlphaFoldDB" id="A0A9P6WGG6"/>
<gene>
    <name evidence="2" type="ORF">C6P40_003580</name>
</gene>
<accession>A0A9P6WGG6</accession>
<feature type="compositionally biased region" description="Acidic residues" evidence="1">
    <location>
        <begin position="221"/>
        <end position="236"/>
    </location>
</feature>
<dbReference type="OrthoDB" id="3997858at2759"/>
<evidence type="ECO:0000256" key="1">
    <source>
        <dbReference type="SAM" id="MobiDB-lite"/>
    </source>
</evidence>
<comment type="caution">
    <text evidence="2">The sequence shown here is derived from an EMBL/GenBank/DDBJ whole genome shotgun (WGS) entry which is preliminary data.</text>
</comment>
<evidence type="ECO:0000313" key="3">
    <source>
        <dbReference type="Proteomes" id="UP000697127"/>
    </source>
</evidence>
<reference evidence="2" key="1">
    <citation type="submission" date="2020-11" db="EMBL/GenBank/DDBJ databases">
        <title>Kefir isolates.</title>
        <authorList>
            <person name="Marcisauskas S."/>
            <person name="Kim Y."/>
            <person name="Blasche S."/>
        </authorList>
    </citation>
    <scope>NUCLEOTIDE SEQUENCE</scope>
    <source>
        <strain evidence="2">Olga-1</strain>
    </source>
</reference>
<sequence length="531" mass="61051">MQSLPLPFIQKSEPLTSLSLVSISISPDDRCNNKKLQNLNDIYKNSLFSYSFTSLDNTNIIESRQNSKSSFSSSSSSLDLKSKSKSISKSRSNLNLLLSISPSLKSAYLSKRSTPFRRQRSIPNSFDDYNHNNHSNKNSNLDFSLNSHRSSITSFGSLDCNDNHPLLISNSLISNNSNNKHDINDKHNINNINNNYKFSSMPINNIEDDYYYDDNNNNNDNDNDDDDDDDDDDDNILDDYNLIDDNDIINESLYPLETKSSTNNLKNLSYLLKKLHTSIQLPSISKNALLKLNLNDQIEVPLETFSQKFESLPFYHENININLNSIDSENFYTLHLCGKTRRIREFRINSNYLLTYALDTSIKEKGLFNNISDEEIDIFDDLLLEKYSQLTEFIENPVNDLIFDDVFNWKLHSKLQSFNYNKLIDDDFINNLKLSSIARYKLCSTITLPPRLDDLPNINSLINNIYINPSLNSCHVPWLNIKDLKSGKAINKLTKSAGLLKYSNIQYVSKRCASKRWVCFNNNNNNNNNNN</sequence>
<dbReference type="EMBL" id="PUHW01000409">
    <property type="protein sequence ID" value="KAG0686676.1"/>
    <property type="molecule type" value="Genomic_DNA"/>
</dbReference>
<feature type="region of interest" description="Disordered" evidence="1">
    <location>
        <begin position="111"/>
        <end position="133"/>
    </location>
</feature>